<organism evidence="2 3">
    <name type="scientific">Asparagus officinalis</name>
    <name type="common">Garden asparagus</name>
    <dbReference type="NCBI Taxonomy" id="4686"/>
    <lineage>
        <taxon>Eukaryota</taxon>
        <taxon>Viridiplantae</taxon>
        <taxon>Streptophyta</taxon>
        <taxon>Embryophyta</taxon>
        <taxon>Tracheophyta</taxon>
        <taxon>Spermatophyta</taxon>
        <taxon>Magnoliopsida</taxon>
        <taxon>Liliopsida</taxon>
        <taxon>Asparagales</taxon>
        <taxon>Asparagaceae</taxon>
        <taxon>Asparagoideae</taxon>
        <taxon>Asparagus</taxon>
    </lineage>
</organism>
<gene>
    <name evidence="2" type="ORF">A4U43_C10F5470</name>
</gene>
<dbReference type="PANTHER" id="PTHR33385">
    <property type="entry name" value="PROTEIN XRI1"/>
    <property type="match status" value="1"/>
</dbReference>
<dbReference type="GO" id="GO:0006281">
    <property type="term" value="P:DNA repair"/>
    <property type="evidence" value="ECO:0007669"/>
    <property type="project" value="EnsemblPlants"/>
</dbReference>
<evidence type="ECO:0000313" key="2">
    <source>
        <dbReference type="EMBL" id="ONK56231.1"/>
    </source>
</evidence>
<dbReference type="EMBL" id="CM007390">
    <property type="protein sequence ID" value="ONK56231.1"/>
    <property type="molecule type" value="Genomic_DNA"/>
</dbReference>
<dbReference type="PANTHER" id="PTHR33385:SF4">
    <property type="entry name" value="PROTEIN XRI1"/>
    <property type="match status" value="1"/>
</dbReference>
<dbReference type="GO" id="GO:0005634">
    <property type="term" value="C:nucleus"/>
    <property type="evidence" value="ECO:0007669"/>
    <property type="project" value="EnsemblPlants"/>
</dbReference>
<feature type="region of interest" description="Disordered" evidence="1">
    <location>
        <begin position="256"/>
        <end position="282"/>
    </location>
</feature>
<keyword evidence="3" id="KW-1185">Reference proteome</keyword>
<dbReference type="AlphaFoldDB" id="A0A5P1E0X4"/>
<dbReference type="InterPro" id="IPR039933">
    <property type="entry name" value="XRI1"/>
</dbReference>
<sequence>MDSNGKAMDSNDTLEWREEDYYLQKVPTNDFSQCLWDNVNVNEDNLIYLLDEQTPIKDCADLSYQVYDVVDNANKGMEDCIETSQMKRRRMLQFTSDSTETDIGHGHFTSLYLKSKVREDSLMEDGASENPEWDSHWNSSTRDDGSTFEIEGWDLASEGWLANCLDNSEMHCSLNEMDDCMVTDDQVDPSEIIKHETETDALRETPNPSPIKIIKGRTSFLRTPKKLVTPVAYPFALIKPCGVQGDVTLRDINQRIHAPPPSRSKNKMDDDPSSSFPTSAFSGKPVVLKTKIHTEGGKGSITIMRTKG</sequence>
<evidence type="ECO:0000256" key="1">
    <source>
        <dbReference type="SAM" id="MobiDB-lite"/>
    </source>
</evidence>
<proteinExistence type="predicted"/>
<dbReference type="Proteomes" id="UP000243459">
    <property type="component" value="Chromosome 10"/>
</dbReference>
<dbReference type="GO" id="GO:0007143">
    <property type="term" value="P:female meiotic nuclear division"/>
    <property type="evidence" value="ECO:0007669"/>
    <property type="project" value="EnsemblPlants"/>
</dbReference>
<name>A0A5P1E0X4_ASPOF</name>
<dbReference type="Gramene" id="ONK56231">
    <property type="protein sequence ID" value="ONK56231"/>
    <property type="gene ID" value="A4U43_C10F5470"/>
</dbReference>
<protein>
    <recommendedName>
        <fullName evidence="4">Protein XRI1</fullName>
    </recommendedName>
</protein>
<dbReference type="OrthoDB" id="1913204at2759"/>
<reference evidence="3" key="1">
    <citation type="journal article" date="2017" name="Nat. Commun.">
        <title>The asparagus genome sheds light on the origin and evolution of a young Y chromosome.</title>
        <authorList>
            <person name="Harkess A."/>
            <person name="Zhou J."/>
            <person name="Xu C."/>
            <person name="Bowers J.E."/>
            <person name="Van der Hulst R."/>
            <person name="Ayyampalayam S."/>
            <person name="Mercati F."/>
            <person name="Riccardi P."/>
            <person name="McKain M.R."/>
            <person name="Kakrana A."/>
            <person name="Tang H."/>
            <person name="Ray J."/>
            <person name="Groenendijk J."/>
            <person name="Arikit S."/>
            <person name="Mathioni S.M."/>
            <person name="Nakano M."/>
            <person name="Shan H."/>
            <person name="Telgmann-Rauber A."/>
            <person name="Kanno A."/>
            <person name="Yue Z."/>
            <person name="Chen H."/>
            <person name="Li W."/>
            <person name="Chen Y."/>
            <person name="Xu X."/>
            <person name="Zhang Y."/>
            <person name="Luo S."/>
            <person name="Chen H."/>
            <person name="Gao J."/>
            <person name="Mao Z."/>
            <person name="Pires J.C."/>
            <person name="Luo M."/>
            <person name="Kudrna D."/>
            <person name="Wing R.A."/>
            <person name="Meyers B.C."/>
            <person name="Yi K."/>
            <person name="Kong H."/>
            <person name="Lavrijsen P."/>
            <person name="Sunseri F."/>
            <person name="Falavigna A."/>
            <person name="Ye Y."/>
            <person name="Leebens-Mack J.H."/>
            <person name="Chen G."/>
        </authorList>
    </citation>
    <scope>NUCLEOTIDE SEQUENCE [LARGE SCALE GENOMIC DNA]</scope>
    <source>
        <strain evidence="3">cv. DH0086</strain>
    </source>
</reference>
<evidence type="ECO:0000313" key="3">
    <source>
        <dbReference type="Proteomes" id="UP000243459"/>
    </source>
</evidence>
<evidence type="ECO:0008006" key="4">
    <source>
        <dbReference type="Google" id="ProtNLM"/>
    </source>
</evidence>
<dbReference type="GO" id="GO:0007140">
    <property type="term" value="P:male meiotic nuclear division"/>
    <property type="evidence" value="ECO:0007669"/>
    <property type="project" value="EnsemblPlants"/>
</dbReference>
<dbReference type="OMA" id="TEVILNQ"/>
<dbReference type="GO" id="GO:0010165">
    <property type="term" value="P:response to X-ray"/>
    <property type="evidence" value="ECO:0007669"/>
    <property type="project" value="EnsemblPlants"/>
</dbReference>
<accession>A0A5P1E0X4</accession>
<dbReference type="GO" id="GO:0009555">
    <property type="term" value="P:pollen development"/>
    <property type="evidence" value="ECO:0007669"/>
    <property type="project" value="EnsemblPlants"/>
</dbReference>